<name>A0AAN6IA50_9EURO</name>
<keyword evidence="1" id="KW-1133">Transmembrane helix</keyword>
<accession>A0AAN6IA50</accession>
<dbReference type="Proteomes" id="UP001203852">
    <property type="component" value="Unassembled WGS sequence"/>
</dbReference>
<evidence type="ECO:0000313" key="3">
    <source>
        <dbReference type="Proteomes" id="UP001203852"/>
    </source>
</evidence>
<evidence type="ECO:0000256" key="1">
    <source>
        <dbReference type="SAM" id="Phobius"/>
    </source>
</evidence>
<organism evidence="2 3">
    <name type="scientific">Exophiala viscosa</name>
    <dbReference type="NCBI Taxonomy" id="2486360"/>
    <lineage>
        <taxon>Eukaryota</taxon>
        <taxon>Fungi</taxon>
        <taxon>Dikarya</taxon>
        <taxon>Ascomycota</taxon>
        <taxon>Pezizomycotina</taxon>
        <taxon>Eurotiomycetes</taxon>
        <taxon>Chaetothyriomycetidae</taxon>
        <taxon>Chaetothyriales</taxon>
        <taxon>Herpotrichiellaceae</taxon>
        <taxon>Exophiala</taxon>
    </lineage>
</organism>
<proteinExistence type="predicted"/>
<protein>
    <submittedName>
        <fullName evidence="2">Uncharacterized protein</fullName>
    </submittedName>
</protein>
<feature type="transmembrane region" description="Helical" evidence="1">
    <location>
        <begin position="7"/>
        <end position="24"/>
    </location>
</feature>
<keyword evidence="1" id="KW-0812">Transmembrane</keyword>
<evidence type="ECO:0000313" key="2">
    <source>
        <dbReference type="EMBL" id="KAI1608349.1"/>
    </source>
</evidence>
<comment type="caution">
    <text evidence="2">The sequence shown here is derived from an EMBL/GenBank/DDBJ whole genome shotgun (WGS) entry which is preliminary data.</text>
</comment>
<gene>
    <name evidence="2" type="ORF">EDD36DRAFT_448033</name>
</gene>
<feature type="transmembrane region" description="Helical" evidence="1">
    <location>
        <begin position="44"/>
        <end position="61"/>
    </location>
</feature>
<dbReference type="EMBL" id="MU404363">
    <property type="protein sequence ID" value="KAI1608349.1"/>
    <property type="molecule type" value="Genomic_DNA"/>
</dbReference>
<sequence length="92" mass="11132">MVTNSDSLWWMFMCFGFISQYPTIGCRDQEPWWRHPLNIQEPRFITSTTLLWCWPGFYVRFQCGHRLFVTFVTFLVFLKPLRISLQVFSART</sequence>
<reference evidence="2" key="1">
    <citation type="journal article" date="2022" name="bioRxiv">
        <title>Deciphering the potential niche of two novel black yeast fungi from a biological soil crust based on their genomes, phenotypes, and melanin regulation.</title>
        <authorList>
            <consortium name="DOE Joint Genome Institute"/>
            <person name="Carr E.C."/>
            <person name="Barton Q."/>
            <person name="Grambo S."/>
            <person name="Sullivan M."/>
            <person name="Renfro C.M."/>
            <person name="Kuo A."/>
            <person name="Pangilinan J."/>
            <person name="Lipzen A."/>
            <person name="Keymanesh K."/>
            <person name="Savage E."/>
            <person name="Barry K."/>
            <person name="Grigoriev I.V."/>
            <person name="Riekhof W.R."/>
            <person name="Harris S.S."/>
        </authorList>
    </citation>
    <scope>NUCLEOTIDE SEQUENCE</scope>
    <source>
        <strain evidence="2">JF 03-4F</strain>
    </source>
</reference>
<dbReference type="AlphaFoldDB" id="A0AAN6IA50"/>
<keyword evidence="1" id="KW-0472">Membrane</keyword>
<keyword evidence="3" id="KW-1185">Reference proteome</keyword>
<feature type="transmembrane region" description="Helical" evidence="1">
    <location>
        <begin position="68"/>
        <end position="88"/>
    </location>
</feature>